<protein>
    <recommendedName>
        <fullName evidence="3">Signal transducing protein</fullName>
    </recommendedName>
</protein>
<evidence type="ECO:0008006" key="3">
    <source>
        <dbReference type="Google" id="ProtNLM"/>
    </source>
</evidence>
<dbReference type="Proteomes" id="UP001597186">
    <property type="component" value="Unassembled WGS sequence"/>
</dbReference>
<dbReference type="RefSeq" id="WP_379912605.1">
    <property type="nucleotide sequence ID" value="NZ_JBHUDD010000025.1"/>
</dbReference>
<gene>
    <name evidence="1" type="ORF">ACFTOW_02160</name>
</gene>
<proteinExistence type="predicted"/>
<reference evidence="2" key="1">
    <citation type="journal article" date="2019" name="Int. J. Syst. Evol. Microbiol.">
        <title>The Global Catalogue of Microorganisms (GCM) 10K type strain sequencing project: providing services to taxonomists for standard genome sequencing and annotation.</title>
        <authorList>
            <consortium name="The Broad Institute Genomics Platform"/>
            <consortium name="The Broad Institute Genome Sequencing Center for Infectious Disease"/>
            <person name="Wu L."/>
            <person name="Ma J."/>
        </authorList>
    </citation>
    <scope>NUCLEOTIDE SEQUENCE [LARGE SCALE GENOMIC DNA]</scope>
    <source>
        <strain evidence="2">CGMCC 1.12477</strain>
    </source>
</reference>
<name>A0ABW4EDN1_9RHOB</name>
<comment type="caution">
    <text evidence="1">The sequence shown here is derived from an EMBL/GenBank/DDBJ whole genome shotgun (WGS) entry which is preliminary data.</text>
</comment>
<evidence type="ECO:0000313" key="1">
    <source>
        <dbReference type="EMBL" id="MFD1508208.1"/>
    </source>
</evidence>
<accession>A0ABW4EDN1</accession>
<evidence type="ECO:0000313" key="2">
    <source>
        <dbReference type="Proteomes" id="UP001597186"/>
    </source>
</evidence>
<sequence>MPYIFIRTTNAPRDIQRLAALQLAPGEEMSPFDKISYPTSLVMITTPDAAVTRARLLAEGWREDELRP</sequence>
<keyword evidence="2" id="KW-1185">Reference proteome</keyword>
<organism evidence="1 2">
    <name type="scientific">Lacimonas salitolerans</name>
    <dbReference type="NCBI Taxonomy" id="1323750"/>
    <lineage>
        <taxon>Bacteria</taxon>
        <taxon>Pseudomonadati</taxon>
        <taxon>Pseudomonadota</taxon>
        <taxon>Alphaproteobacteria</taxon>
        <taxon>Rhodobacterales</taxon>
        <taxon>Paracoccaceae</taxon>
        <taxon>Lacimonas</taxon>
    </lineage>
</organism>
<dbReference type="EMBL" id="JBHUDD010000025">
    <property type="protein sequence ID" value="MFD1508208.1"/>
    <property type="molecule type" value="Genomic_DNA"/>
</dbReference>